<evidence type="ECO:0000313" key="10">
    <source>
        <dbReference type="Proteomes" id="UP000569914"/>
    </source>
</evidence>
<dbReference type="EMBL" id="JACCBU010000001">
    <property type="protein sequence ID" value="NYE70758.1"/>
    <property type="molecule type" value="Genomic_DNA"/>
</dbReference>
<dbReference type="SUPFAM" id="SSF144010">
    <property type="entry name" value="CofE-like"/>
    <property type="match status" value="1"/>
</dbReference>
<feature type="domain" description="Coenzyme F420:L-glutamate ligase-like" evidence="8">
    <location>
        <begin position="11"/>
        <end position="206"/>
    </location>
</feature>
<evidence type="ECO:0000259" key="8">
    <source>
        <dbReference type="Pfam" id="PF01996"/>
    </source>
</evidence>
<dbReference type="PANTHER" id="PTHR47917">
    <property type="match status" value="1"/>
</dbReference>
<protein>
    <submittedName>
        <fullName evidence="9">Coenzyme F420-0:L-glutamate ligase/coenzyme F420-1:gamma-L-glutamate ligase</fullName>
        <ecNumber evidence="9">6.3.2.31</ecNumber>
        <ecNumber evidence="9">6.3.2.34</ecNumber>
    </submittedName>
</protein>
<dbReference type="InterPro" id="IPR008225">
    <property type="entry name" value="F420-0_g-glutamyl_ligase"/>
</dbReference>
<evidence type="ECO:0000256" key="2">
    <source>
        <dbReference type="ARBA" id="ARBA00022723"/>
    </source>
</evidence>
<evidence type="ECO:0000256" key="7">
    <source>
        <dbReference type="ARBA" id="ARBA00023211"/>
    </source>
</evidence>
<dbReference type="GO" id="GO:0052619">
    <property type="term" value="F:coenzyme F420-1:gamma-L-glutamate ligase activity"/>
    <property type="evidence" value="ECO:0007669"/>
    <property type="project" value="UniProtKB-EC"/>
</dbReference>
<dbReference type="GO" id="GO:0052618">
    <property type="term" value="F:coenzyme F420-0:L-glutamate ligase activity"/>
    <property type="evidence" value="ECO:0007669"/>
    <property type="project" value="UniProtKB-EC"/>
</dbReference>
<dbReference type="GO" id="GO:0046872">
    <property type="term" value="F:metal ion binding"/>
    <property type="evidence" value="ECO:0007669"/>
    <property type="project" value="UniProtKB-KW"/>
</dbReference>
<comment type="caution">
    <text evidence="9">The sequence shown here is derived from an EMBL/GenBank/DDBJ whole genome shotgun (WGS) entry which is preliminary data.</text>
</comment>
<evidence type="ECO:0000256" key="6">
    <source>
        <dbReference type="ARBA" id="ARBA00023134"/>
    </source>
</evidence>
<gene>
    <name evidence="9" type="ORF">BKA15_002087</name>
</gene>
<dbReference type="AlphaFoldDB" id="A0A7Y9I5Q5"/>
<dbReference type="InterPro" id="IPR002847">
    <property type="entry name" value="F420-0_gamma-glut_ligase-dom"/>
</dbReference>
<keyword evidence="1 9" id="KW-0436">Ligase</keyword>
<keyword evidence="5" id="KW-0630">Potassium</keyword>
<evidence type="ECO:0000256" key="3">
    <source>
        <dbReference type="ARBA" id="ARBA00022741"/>
    </source>
</evidence>
<dbReference type="PANTHER" id="PTHR47917:SF1">
    <property type="entry name" value="COENZYME F420:L-GLUTAMATE LIGASE"/>
    <property type="match status" value="1"/>
</dbReference>
<dbReference type="Proteomes" id="UP000569914">
    <property type="component" value="Unassembled WGS sequence"/>
</dbReference>
<dbReference type="Pfam" id="PF01996">
    <property type="entry name" value="F420_ligase"/>
    <property type="match status" value="1"/>
</dbReference>
<dbReference type="GO" id="GO:0005525">
    <property type="term" value="F:GTP binding"/>
    <property type="evidence" value="ECO:0007669"/>
    <property type="project" value="UniProtKB-KW"/>
</dbReference>
<organism evidence="9 10">
    <name type="scientific">Microlunatus parietis</name>
    <dbReference type="NCBI Taxonomy" id="682979"/>
    <lineage>
        <taxon>Bacteria</taxon>
        <taxon>Bacillati</taxon>
        <taxon>Actinomycetota</taxon>
        <taxon>Actinomycetes</taxon>
        <taxon>Propionibacteriales</taxon>
        <taxon>Propionibacteriaceae</taxon>
        <taxon>Microlunatus</taxon>
    </lineage>
</organism>
<dbReference type="NCBIfam" id="TIGR01916">
    <property type="entry name" value="F420_cofE"/>
    <property type="match status" value="1"/>
</dbReference>
<keyword evidence="10" id="KW-1185">Reference proteome</keyword>
<keyword evidence="7" id="KW-0464">Manganese</keyword>
<evidence type="ECO:0000313" key="9">
    <source>
        <dbReference type="EMBL" id="NYE70758.1"/>
    </source>
</evidence>
<dbReference type="EC" id="6.3.2.34" evidence="9"/>
<dbReference type="Gene3D" id="3.30.1330.100">
    <property type="entry name" value="CofE-like"/>
    <property type="match status" value="2"/>
</dbReference>
<keyword evidence="3" id="KW-0547">Nucleotide-binding</keyword>
<evidence type="ECO:0000256" key="1">
    <source>
        <dbReference type="ARBA" id="ARBA00022598"/>
    </source>
</evidence>
<reference evidence="9 10" key="1">
    <citation type="submission" date="2020-07" db="EMBL/GenBank/DDBJ databases">
        <title>Sequencing the genomes of 1000 actinobacteria strains.</title>
        <authorList>
            <person name="Klenk H.-P."/>
        </authorList>
    </citation>
    <scope>NUCLEOTIDE SEQUENCE [LARGE SCALE GENOMIC DNA]</scope>
    <source>
        <strain evidence="9 10">DSM 22083</strain>
    </source>
</reference>
<name>A0A7Y9I5Q5_9ACTN</name>
<proteinExistence type="predicted"/>
<accession>A0A7Y9I5Q5</accession>
<dbReference type="RefSeq" id="WP_179750455.1">
    <property type="nucleotide sequence ID" value="NZ_JACCBU010000001.1"/>
</dbReference>
<evidence type="ECO:0000256" key="4">
    <source>
        <dbReference type="ARBA" id="ARBA00022842"/>
    </source>
</evidence>
<dbReference type="EC" id="6.3.2.31" evidence="9"/>
<evidence type="ECO:0000256" key="5">
    <source>
        <dbReference type="ARBA" id="ARBA00022958"/>
    </source>
</evidence>
<sequence length="311" mass="31974">MITIFAPAGIGEVSAGADLTELILAAVAADDAGPLADGDVVVVTSKIISKAEGRTVRADDRQAAITAESLGTVARRGESRIVHTRGGLTMAAAGVDNSNVDPGTVLLLPVDPDASAARLRADLAGRTGLRLGVIISDTSGRAWRIGQTDLAIGAAGVRVIDSYAGRTDPYGNDLKVSAAAIADELAAAADLAKEKLTGRPVAVVRGLGRHVVEPGPDVPVARDLARPQGEDFFRLGAREATILAVLTAVGQADRYEAVLEHHDPESMIIDVISGAGLTGDQAELVRRILAVHADLGAVVPKLDQLVPTPTP</sequence>
<keyword evidence="2" id="KW-0479">Metal-binding</keyword>
<keyword evidence="6" id="KW-0342">GTP-binding</keyword>
<keyword evidence="4" id="KW-0460">Magnesium</keyword>